<feature type="compositionally biased region" description="Basic residues" evidence="1">
    <location>
        <begin position="1177"/>
        <end position="1187"/>
    </location>
</feature>
<gene>
    <name evidence="3" type="ORF">BGZ96_001079</name>
</gene>
<keyword evidence="4" id="KW-1185">Reference proteome</keyword>
<sequence length="1762" mass="195367">MEEYLSSSEAFAKALKGLQTSPSDKIRLANEAWRRQDVVLPHKQEFLLEWLCSTLVKAATPSKNPKDTSSSTITDQAHWDLFKDMLTKITHSRKLHRKYGHIAHSRHAQGNDNHVIEAQAPSVLLRVPVIPMFTALVQKLCPTTVTTTAQPAKSKKNNKGAEATNPPTTPITTSSPTEIPSASVLESASICFNILSGPLMTEWFQPTLEQYTPLVQATLEALIEMTQDSSKIDACTKEILMAFAHIILDRFKRLVVIQPNQKKVFGLIAGKMFEALVRARVAIRVIPGTLQEECQKAIGALLRTGLFHQEHLQEYTTGYVAGDEKSIQSYQKQLFEQIATMTKSTHSTAVLDVLPVLVQCFVEESRRKQRSMANSGFERGIESAREVEFSFFKIIYMLAKRQLPNLTGEPSESSIDQLANIMDAHNNLLSAILDLNMYQPSNNEAADQYVFMSASFGSIYSCLTTAQTLNNGRLQSISLSGIVVLAQLDDRLLKPHLDSLWPILLCPLSGAHDAALELVKTLLEIYGKSSDLQIFLPSLLSSLRGFINRPQELHSSPLFTRAFLDLIPGNIRGYLPLPQAPKILDIFMSELMALDTTGMEIDGLEPLQETTHKKKRKLNSGKSKGGDEQDASSSMISSSELVITLFIQFLKGLRITVNQEKQLNNEFKVVFDHFLNPTFERLARIDNSEADTSATYQSRRITPALKLHYALCRVSTQYWAHGLSMDVLEKIVGTFKATSGWTDAAVLCLNRVVLQHVHRTLCSSQGMDDSLAQRCNELVRFTMKASKLKRLLDDGDHVTETWDGHLETATGPKFLVASWQIQVNDWLDIICRFGTTQHMELIATVISRQFVLSSDNSVATTVPGSLDINLLNQVLLRSANFYEVPNFRPIFAQKILEGLSESITALSETAQETKLAATISSFTTQSSAHKEAKSTFAEALKELVDVTAHQRTAGTAPKTKSKKGSSTVSKAAGEHGPKLLSQLSIMHLLPLEYFEKYERNIILTTMAVLDFYIQHRLGADETGIQCLLLERRISNSIMSWRSDAGVLFNDPAILMNLLHYPAWNCSTAYGREDKNGLGHAIIDTTSVMIDSAIRFYMGQTYDERQYEAAYKHFEALFKSSLSWAGDALETSVYSTRTSSTVELKSGQMTESRIKVVLLSQACHSLVQAFEQHNEHTRKSKSKAKKASSKSDSTDNGDDASNDMEARREMVINEIGKLFDTVEAKITFRIQKVVELLKGKKRVSVEEEAQKCLDHFELLKTVVDYRQLTSAQDGDRKAITSQSPCLKLVPDLFQLAKTLAHVQDSGNKTGDQGRNIAHLTALLTAYSCEYLPISKAWSSSEATDKETLTELLALLLDVSGHALEDKDIAKLKDAYLSMLGQLSGDLFENLLNWFLDKAYRSSSTVDELVLVRYLNFTFLGVHHTQKRKVRRQISKLLTRLTQILQTTTSVQVVVGVLDMVASICCEPSFELRSWEIGLALEGVISLMSPATPLLLSPPTTTSSSSSSLESVALTNQDTSKIFTALYHVLINIARFRQEELLSQIPVFTSILQGCFHGFKSLHGSIAKRQQGVESLLKSPFMLLSAGATPLSVVHGDTVAAAPAANTKKESASTPAANTTADRVPIIGDPLPVECAENFARLLTTLGSKPVTTYNNSSSNNNSIDLPSTTPTTGNSSITTDASKAFGKHIPYLLMEYFTIQSSVTASIRQQPLRNALLPGLYALMNLCTDYERELMMSGLDNTGKVLLKGLYTDYLKYHKYTGR</sequence>
<organism evidence="3 4">
    <name type="scientific">Linnemannia gamsii</name>
    <dbReference type="NCBI Taxonomy" id="64522"/>
    <lineage>
        <taxon>Eukaryota</taxon>
        <taxon>Fungi</taxon>
        <taxon>Fungi incertae sedis</taxon>
        <taxon>Mucoromycota</taxon>
        <taxon>Mortierellomycotina</taxon>
        <taxon>Mortierellomycetes</taxon>
        <taxon>Mortierellales</taxon>
        <taxon>Mortierellaceae</taxon>
        <taxon>Linnemannia</taxon>
    </lineage>
</organism>
<feature type="region of interest" description="Disordered" evidence="1">
    <location>
        <begin position="1171"/>
        <end position="1202"/>
    </location>
</feature>
<accession>A0ABQ7K9F7</accession>
<feature type="region of interest" description="Disordered" evidence="1">
    <location>
        <begin position="605"/>
        <end position="632"/>
    </location>
</feature>
<feature type="compositionally biased region" description="Low complexity" evidence="1">
    <location>
        <begin position="162"/>
        <end position="178"/>
    </location>
</feature>
<reference evidence="3 4" key="1">
    <citation type="journal article" date="2020" name="Fungal Divers.">
        <title>Resolving the Mortierellaceae phylogeny through synthesis of multi-gene phylogenetics and phylogenomics.</title>
        <authorList>
            <person name="Vandepol N."/>
            <person name="Liber J."/>
            <person name="Desiro A."/>
            <person name="Na H."/>
            <person name="Kennedy M."/>
            <person name="Barry K."/>
            <person name="Grigoriev I.V."/>
            <person name="Miller A.N."/>
            <person name="O'Donnell K."/>
            <person name="Stajich J.E."/>
            <person name="Bonito G."/>
        </authorList>
    </citation>
    <scope>NUCLEOTIDE SEQUENCE [LARGE SCALE GENOMIC DNA]</scope>
    <source>
        <strain evidence="3 4">AD045</strain>
    </source>
</reference>
<evidence type="ECO:0000256" key="1">
    <source>
        <dbReference type="SAM" id="MobiDB-lite"/>
    </source>
</evidence>
<dbReference type="InterPro" id="IPR018849">
    <property type="entry name" value="Urb2/Npa2_C"/>
</dbReference>
<comment type="caution">
    <text evidence="3">The sequence shown here is derived from an EMBL/GenBank/DDBJ whole genome shotgun (WGS) entry which is preliminary data.</text>
</comment>
<feature type="domain" description="Nucleolar 27S pre-rRNA processing Urb2/Npa2 C-terminal" evidence="2">
    <location>
        <begin position="1456"/>
        <end position="1761"/>
    </location>
</feature>
<name>A0ABQ7K9F7_9FUNG</name>
<dbReference type="PANTHER" id="PTHR15682">
    <property type="entry name" value="UNHEALTHY RIBOSOME BIOGENESIS PROTEIN 2 HOMOLOG"/>
    <property type="match status" value="1"/>
</dbReference>
<dbReference type="PANTHER" id="PTHR15682:SF2">
    <property type="entry name" value="UNHEALTHY RIBOSOME BIOGENESIS PROTEIN 2 HOMOLOG"/>
    <property type="match status" value="1"/>
</dbReference>
<dbReference type="SUPFAM" id="SSF48371">
    <property type="entry name" value="ARM repeat"/>
    <property type="match status" value="1"/>
</dbReference>
<feature type="region of interest" description="Disordered" evidence="1">
    <location>
        <begin position="1651"/>
        <end position="1674"/>
    </location>
</feature>
<evidence type="ECO:0000313" key="4">
    <source>
        <dbReference type="Proteomes" id="UP001194696"/>
    </source>
</evidence>
<dbReference type="EMBL" id="JAAAIM010000117">
    <property type="protein sequence ID" value="KAG0294484.1"/>
    <property type="molecule type" value="Genomic_DNA"/>
</dbReference>
<evidence type="ECO:0000259" key="2">
    <source>
        <dbReference type="Pfam" id="PF10441"/>
    </source>
</evidence>
<feature type="compositionally biased region" description="Low complexity" evidence="1">
    <location>
        <begin position="952"/>
        <end position="971"/>
    </location>
</feature>
<proteinExistence type="predicted"/>
<feature type="region of interest" description="Disordered" evidence="1">
    <location>
        <begin position="950"/>
        <end position="973"/>
    </location>
</feature>
<dbReference type="InterPro" id="IPR052609">
    <property type="entry name" value="Ribosome_Biogenesis_Reg"/>
</dbReference>
<evidence type="ECO:0000313" key="3">
    <source>
        <dbReference type="EMBL" id="KAG0294484.1"/>
    </source>
</evidence>
<dbReference type="Proteomes" id="UP001194696">
    <property type="component" value="Unassembled WGS sequence"/>
</dbReference>
<dbReference type="Pfam" id="PF10441">
    <property type="entry name" value="Urb2"/>
    <property type="match status" value="1"/>
</dbReference>
<dbReference type="InterPro" id="IPR016024">
    <property type="entry name" value="ARM-type_fold"/>
</dbReference>
<feature type="region of interest" description="Disordered" evidence="1">
    <location>
        <begin position="147"/>
        <end position="178"/>
    </location>
</feature>
<protein>
    <recommendedName>
        <fullName evidence="2">Nucleolar 27S pre-rRNA processing Urb2/Npa2 C-terminal domain-containing protein</fullName>
    </recommendedName>
</protein>
<feature type="compositionally biased region" description="Low complexity" evidence="1">
    <location>
        <begin position="1653"/>
        <end position="1674"/>
    </location>
</feature>